<dbReference type="PROSITE" id="PS51782">
    <property type="entry name" value="LYSM"/>
    <property type="match status" value="1"/>
</dbReference>
<evidence type="ECO:0000259" key="3">
    <source>
        <dbReference type="PROSITE" id="PS51782"/>
    </source>
</evidence>
<feature type="transmembrane region" description="Helical" evidence="2">
    <location>
        <begin position="12"/>
        <end position="31"/>
    </location>
</feature>
<gene>
    <name evidence="4" type="ORF">SAMN05444273_102192</name>
</gene>
<dbReference type="InterPro" id="IPR036779">
    <property type="entry name" value="LysM_dom_sf"/>
</dbReference>
<dbReference type="OrthoDB" id="370541at2"/>
<evidence type="ECO:0000313" key="4">
    <source>
        <dbReference type="EMBL" id="SHE66155.1"/>
    </source>
</evidence>
<dbReference type="Proteomes" id="UP000184144">
    <property type="component" value="Unassembled WGS sequence"/>
</dbReference>
<accession>A0A1M4VAX8</accession>
<dbReference type="PANTHER" id="PTHR34700">
    <property type="entry name" value="POTASSIUM BINDING PROTEIN KBP"/>
    <property type="match status" value="1"/>
</dbReference>
<evidence type="ECO:0000256" key="2">
    <source>
        <dbReference type="SAM" id="Phobius"/>
    </source>
</evidence>
<dbReference type="PANTHER" id="PTHR34700:SF4">
    <property type="entry name" value="PHAGE-LIKE ELEMENT PBSX PROTEIN XKDP"/>
    <property type="match status" value="1"/>
</dbReference>
<organism evidence="4 5">
    <name type="scientific">Litoreibacter ascidiaceicola</name>
    <dbReference type="NCBI Taxonomy" id="1486859"/>
    <lineage>
        <taxon>Bacteria</taxon>
        <taxon>Pseudomonadati</taxon>
        <taxon>Pseudomonadota</taxon>
        <taxon>Alphaproteobacteria</taxon>
        <taxon>Rhodobacterales</taxon>
        <taxon>Roseobacteraceae</taxon>
        <taxon>Litoreibacter</taxon>
    </lineage>
</organism>
<dbReference type="CDD" id="cd00118">
    <property type="entry name" value="LysM"/>
    <property type="match status" value="1"/>
</dbReference>
<dbReference type="InterPro" id="IPR052196">
    <property type="entry name" value="Bact_Kbp"/>
</dbReference>
<feature type="domain" description="LysM" evidence="3">
    <location>
        <begin position="381"/>
        <end position="430"/>
    </location>
</feature>
<dbReference type="STRING" id="1486859.SAMN05444273_102192"/>
<sequence length="433" mass="44301">MAIWSRLGMSGPAAAAGAAVVIIILGGAYLVTQNRDVVMPEADVQAVPDAAEQAALDAVAMVKGEPDQPATPSDGAAPATQQAVADAPEEQTPTAQGVAEIVAEADPEGEQPPAPAAPTFDVVQVAPDGGGVIAGAAEPESEVVFLLDGVEIARGKADAAGKFGVLLDFPAADTPRALSMLTELADGTQIASEGTLLISPVRTTSAKPDDGEAVVEGGVETQPATDATEIAQAPAAANDIAETAEDASTPDAPAVVLADNAGVTLLQPAPQPQAPKAVADAPVTANVVIDTITYDAEGEVALTGRGTSQGYVRVYLNDEAVKTTRISENGAWEAPLPDVDAGVYRLRVDEVDAGGTVTSRVETPFQREAPEIATSAPQTATAVTVQPGFTLWAIARDRFGSGEQYVRVYEANRDLIRDPDLIYPGQVFALPEG</sequence>
<protein>
    <recommendedName>
        <fullName evidence="3">LysM domain-containing protein</fullName>
    </recommendedName>
</protein>
<keyword evidence="2" id="KW-1133">Transmembrane helix</keyword>
<keyword evidence="2" id="KW-0812">Transmembrane</keyword>
<reference evidence="5" key="1">
    <citation type="submission" date="2016-11" db="EMBL/GenBank/DDBJ databases">
        <authorList>
            <person name="Varghese N."/>
            <person name="Submissions S."/>
        </authorList>
    </citation>
    <scope>NUCLEOTIDE SEQUENCE [LARGE SCALE GENOMIC DNA]</scope>
    <source>
        <strain evidence="5">DSM 100566</strain>
    </source>
</reference>
<proteinExistence type="predicted"/>
<dbReference type="RefSeq" id="WP_073140986.1">
    <property type="nucleotide sequence ID" value="NZ_FQUV01000002.1"/>
</dbReference>
<feature type="compositionally biased region" description="Low complexity" evidence="1">
    <location>
        <begin position="76"/>
        <end position="86"/>
    </location>
</feature>
<evidence type="ECO:0000256" key="1">
    <source>
        <dbReference type="SAM" id="MobiDB-lite"/>
    </source>
</evidence>
<evidence type="ECO:0000313" key="5">
    <source>
        <dbReference type="Proteomes" id="UP000184144"/>
    </source>
</evidence>
<dbReference type="Gene3D" id="3.10.350.10">
    <property type="entry name" value="LysM domain"/>
    <property type="match status" value="1"/>
</dbReference>
<dbReference type="InterPro" id="IPR018392">
    <property type="entry name" value="LysM"/>
</dbReference>
<keyword evidence="5" id="KW-1185">Reference proteome</keyword>
<keyword evidence="2" id="KW-0472">Membrane</keyword>
<feature type="region of interest" description="Disordered" evidence="1">
    <location>
        <begin position="64"/>
        <end position="96"/>
    </location>
</feature>
<name>A0A1M4VAX8_9RHOB</name>
<dbReference type="AlphaFoldDB" id="A0A1M4VAX8"/>
<dbReference type="EMBL" id="FQUV01000002">
    <property type="protein sequence ID" value="SHE66155.1"/>
    <property type="molecule type" value="Genomic_DNA"/>
</dbReference>